<accession>A0A7C9ATC1</accession>
<dbReference type="AlphaFoldDB" id="A0A7C9ATC1"/>
<reference evidence="2" key="1">
    <citation type="journal article" date="2013" name="J. Plant Res.">
        <title>Effect of fungi and light on seed germination of three Opuntia species from semiarid lands of central Mexico.</title>
        <authorList>
            <person name="Delgado-Sanchez P."/>
            <person name="Jimenez-Bremont J.F."/>
            <person name="Guerrero-Gonzalez Mde L."/>
            <person name="Flores J."/>
        </authorList>
    </citation>
    <scope>NUCLEOTIDE SEQUENCE</scope>
    <source>
        <tissue evidence="2">Cladode</tissue>
    </source>
</reference>
<dbReference type="GO" id="GO:0006952">
    <property type="term" value="P:defense response"/>
    <property type="evidence" value="ECO:0007669"/>
    <property type="project" value="InterPro"/>
</dbReference>
<evidence type="ECO:0000313" key="2">
    <source>
        <dbReference type="EMBL" id="MBA4674677.1"/>
    </source>
</evidence>
<feature type="domain" description="Bet v I/Major latex protein" evidence="1">
    <location>
        <begin position="2"/>
        <end position="150"/>
    </location>
</feature>
<dbReference type="EMBL" id="GISG01263937">
    <property type="protein sequence ID" value="MBA4674677.1"/>
    <property type="molecule type" value="Transcribed_RNA"/>
</dbReference>
<dbReference type="CDD" id="cd07816">
    <property type="entry name" value="Bet_v1-like"/>
    <property type="match status" value="1"/>
</dbReference>
<dbReference type="SMART" id="SM01037">
    <property type="entry name" value="Bet_v_1"/>
    <property type="match status" value="1"/>
</dbReference>
<dbReference type="InterPro" id="IPR023393">
    <property type="entry name" value="START-like_dom_sf"/>
</dbReference>
<organism evidence="2">
    <name type="scientific">Opuntia streptacantha</name>
    <name type="common">Prickly pear cactus</name>
    <name type="synonym">Opuntia cardona</name>
    <dbReference type="NCBI Taxonomy" id="393608"/>
    <lineage>
        <taxon>Eukaryota</taxon>
        <taxon>Viridiplantae</taxon>
        <taxon>Streptophyta</taxon>
        <taxon>Embryophyta</taxon>
        <taxon>Tracheophyta</taxon>
        <taxon>Spermatophyta</taxon>
        <taxon>Magnoliopsida</taxon>
        <taxon>eudicotyledons</taxon>
        <taxon>Gunneridae</taxon>
        <taxon>Pentapetalae</taxon>
        <taxon>Caryophyllales</taxon>
        <taxon>Cactineae</taxon>
        <taxon>Cactaceae</taxon>
        <taxon>Opuntioideae</taxon>
        <taxon>Opuntia</taxon>
    </lineage>
</organism>
<dbReference type="PANTHER" id="PTHR31907">
    <property type="entry name" value="MLP-LIKE PROTEIN 423"/>
    <property type="match status" value="1"/>
</dbReference>
<protein>
    <recommendedName>
        <fullName evidence="1">Bet v I/Major latex protein domain-containing protein</fullName>
    </recommendedName>
</protein>
<dbReference type="SUPFAM" id="SSF55961">
    <property type="entry name" value="Bet v1-like"/>
    <property type="match status" value="1"/>
</dbReference>
<reference evidence="2" key="2">
    <citation type="submission" date="2020-07" db="EMBL/GenBank/DDBJ databases">
        <authorList>
            <person name="Vera ALvarez R."/>
            <person name="Arias-Moreno D.M."/>
            <person name="Jimenez-Jacinto V."/>
            <person name="Jimenez-Bremont J.F."/>
            <person name="Swaminathan K."/>
            <person name="Moose S.P."/>
            <person name="Guerrero-Gonzalez M.L."/>
            <person name="Marino-Ramirez L."/>
            <person name="Landsman D."/>
            <person name="Rodriguez-Kessler M."/>
            <person name="Delgado-Sanchez P."/>
        </authorList>
    </citation>
    <scope>NUCLEOTIDE SEQUENCE</scope>
    <source>
        <tissue evidence="2">Cladode</tissue>
    </source>
</reference>
<dbReference type="Pfam" id="PF00407">
    <property type="entry name" value="Bet_v_1"/>
    <property type="match status" value="1"/>
</dbReference>
<dbReference type="InterPro" id="IPR051761">
    <property type="entry name" value="MLP-like_ligand-binding"/>
</dbReference>
<evidence type="ECO:0000259" key="1">
    <source>
        <dbReference type="SMART" id="SM01037"/>
    </source>
</evidence>
<sequence length="150" mass="17205">MGIRFKLEAEVDIKSSGDLFHELLLYQLHEIPNISPEKFHAFDLHEGQFDKTGSIFYVHYTLGGKKRVAKDIIEVVEGDKLIRYKVIEGDLLDDYQSMTIGFHVIPKGEVTTVKVILEFEKKQDDGPYPTELMDFLIAMVKDIEGHHLKA</sequence>
<proteinExistence type="predicted"/>
<dbReference type="Gene3D" id="3.30.530.20">
    <property type="match status" value="1"/>
</dbReference>
<dbReference type="InterPro" id="IPR000916">
    <property type="entry name" value="Bet_v_I/MLP"/>
</dbReference>
<name>A0A7C9ATC1_OPUST</name>